<evidence type="ECO:0000256" key="5">
    <source>
        <dbReference type="SAM" id="Phobius"/>
    </source>
</evidence>
<dbReference type="STRING" id="1470563.SAMN05444000_11864"/>
<dbReference type="GO" id="GO:0016020">
    <property type="term" value="C:membrane"/>
    <property type="evidence" value="ECO:0007669"/>
    <property type="project" value="UniProtKB-SubCell"/>
</dbReference>
<dbReference type="Gene3D" id="1.20.1080.10">
    <property type="entry name" value="Glycerol uptake facilitator protein"/>
    <property type="match status" value="1"/>
</dbReference>
<keyword evidence="4 5" id="KW-0472">Membrane</keyword>
<protein>
    <submittedName>
        <fullName evidence="6">Formate/nitrite transporter</fullName>
    </submittedName>
</protein>
<gene>
    <name evidence="6" type="ORF">SAMN05444000_11864</name>
</gene>
<dbReference type="InterPro" id="IPR000292">
    <property type="entry name" value="For/NO2_transpt"/>
</dbReference>
<keyword evidence="3 5" id="KW-1133">Transmembrane helix</keyword>
<keyword evidence="7" id="KW-1185">Reference proteome</keyword>
<dbReference type="RefSeq" id="WP_245815191.1">
    <property type="nucleotide sequence ID" value="NZ_FQZQ01000018.1"/>
</dbReference>
<reference evidence="7" key="1">
    <citation type="submission" date="2016-11" db="EMBL/GenBank/DDBJ databases">
        <authorList>
            <person name="Varghese N."/>
            <person name="Submissions S."/>
        </authorList>
    </citation>
    <scope>NUCLEOTIDE SEQUENCE [LARGE SCALE GENOMIC DNA]</scope>
    <source>
        <strain evidence="7">DSM 100564</strain>
    </source>
</reference>
<dbReference type="InterPro" id="IPR023271">
    <property type="entry name" value="Aquaporin-like"/>
</dbReference>
<organism evidence="6 7">
    <name type="scientific">Shimia gijangensis</name>
    <dbReference type="NCBI Taxonomy" id="1470563"/>
    <lineage>
        <taxon>Bacteria</taxon>
        <taxon>Pseudomonadati</taxon>
        <taxon>Pseudomonadota</taxon>
        <taxon>Alphaproteobacteria</taxon>
        <taxon>Rhodobacterales</taxon>
        <taxon>Roseobacteraceae</taxon>
    </lineage>
</organism>
<evidence type="ECO:0000256" key="2">
    <source>
        <dbReference type="ARBA" id="ARBA00022692"/>
    </source>
</evidence>
<keyword evidence="2 5" id="KW-0812">Transmembrane</keyword>
<feature type="transmembrane region" description="Helical" evidence="5">
    <location>
        <begin position="12"/>
        <end position="31"/>
    </location>
</feature>
<proteinExistence type="predicted"/>
<evidence type="ECO:0000256" key="1">
    <source>
        <dbReference type="ARBA" id="ARBA00004141"/>
    </source>
</evidence>
<dbReference type="EMBL" id="FQZQ01000018">
    <property type="protein sequence ID" value="SHK08073.1"/>
    <property type="molecule type" value="Genomic_DNA"/>
</dbReference>
<feature type="transmembrane region" description="Helical" evidence="5">
    <location>
        <begin position="57"/>
        <end position="84"/>
    </location>
</feature>
<dbReference type="Pfam" id="PF01226">
    <property type="entry name" value="Form_Nir_trans"/>
    <property type="match status" value="1"/>
</dbReference>
<evidence type="ECO:0000313" key="6">
    <source>
        <dbReference type="EMBL" id="SHK08073.1"/>
    </source>
</evidence>
<evidence type="ECO:0000256" key="3">
    <source>
        <dbReference type="ARBA" id="ARBA00022989"/>
    </source>
</evidence>
<dbReference type="AlphaFoldDB" id="A0A1M6PJH6"/>
<name>A0A1M6PJH6_9RHOB</name>
<dbReference type="GO" id="GO:0022857">
    <property type="term" value="F:transmembrane transporter activity"/>
    <property type="evidence" value="ECO:0007669"/>
    <property type="project" value="InterPro"/>
</dbReference>
<comment type="subcellular location">
    <subcellularLocation>
        <location evidence="1">Membrane</location>
        <topology evidence="1">Multi-pass membrane protein</topology>
    </subcellularLocation>
</comment>
<dbReference type="Proteomes" id="UP000183982">
    <property type="component" value="Unassembled WGS sequence"/>
</dbReference>
<accession>A0A1M6PJH6</accession>
<sequence length="89" mass="9729">MTAFFAAIDNTPFGKIVPIFLVAALFVAGNLQHSPANMGYFSLSTAHGGDPGRVYAFLWNVIPTGIENILGSSLLVALPFWFAFRHRMK</sequence>
<evidence type="ECO:0000256" key="4">
    <source>
        <dbReference type="ARBA" id="ARBA00023136"/>
    </source>
</evidence>
<evidence type="ECO:0000313" key="7">
    <source>
        <dbReference type="Proteomes" id="UP000183982"/>
    </source>
</evidence>